<dbReference type="Pfam" id="PF03364">
    <property type="entry name" value="Polyketide_cyc"/>
    <property type="match status" value="1"/>
</dbReference>
<dbReference type="InterPro" id="IPR005031">
    <property type="entry name" value="COQ10_START"/>
</dbReference>
<evidence type="ECO:0000259" key="2">
    <source>
        <dbReference type="Pfam" id="PF03364"/>
    </source>
</evidence>
<evidence type="ECO:0000313" key="4">
    <source>
        <dbReference type="EMBL" id="GEC71407.1"/>
    </source>
</evidence>
<dbReference type="InterPro" id="IPR047137">
    <property type="entry name" value="ORF3"/>
</dbReference>
<dbReference type="Pfam" id="PF11127">
    <property type="entry name" value="YgaP-like_TM"/>
    <property type="match status" value="1"/>
</dbReference>
<feature type="domain" description="Inner membrane protein YgaP-like transmembrane" evidence="3">
    <location>
        <begin position="31"/>
        <end position="85"/>
    </location>
</feature>
<organism evidence="4 5">
    <name type="scientific">Flavobacterium flevense</name>
    <dbReference type="NCBI Taxonomy" id="983"/>
    <lineage>
        <taxon>Bacteria</taxon>
        <taxon>Pseudomonadati</taxon>
        <taxon>Bacteroidota</taxon>
        <taxon>Flavobacteriia</taxon>
        <taxon>Flavobacteriales</taxon>
        <taxon>Flavobacteriaceae</taxon>
        <taxon>Flavobacterium</taxon>
    </lineage>
</organism>
<comment type="caution">
    <text evidence="4">The sequence shown here is derived from an EMBL/GenBank/DDBJ whole genome shotgun (WGS) entry which is preliminary data.</text>
</comment>
<accession>A0A4Y4AWU1</accession>
<dbReference type="PANTHER" id="PTHR33824:SF7">
    <property type="entry name" value="POLYKETIDE CYCLASE_DEHYDRASE AND LIPID TRANSPORT SUPERFAMILY PROTEIN"/>
    <property type="match status" value="1"/>
</dbReference>
<dbReference type="SUPFAM" id="SSF55961">
    <property type="entry name" value="Bet v1-like"/>
    <property type="match status" value="1"/>
</dbReference>
<dbReference type="STRING" id="983.SAMN05443543_10545"/>
<dbReference type="EMBL" id="BJNP01000007">
    <property type="protein sequence ID" value="GEC71407.1"/>
    <property type="molecule type" value="Genomic_DNA"/>
</dbReference>
<dbReference type="AlphaFoldDB" id="A0A4Y4AWU1"/>
<feature type="domain" description="Coenzyme Q-binding protein COQ10 START" evidence="2">
    <location>
        <begin position="104"/>
        <end position="230"/>
    </location>
</feature>
<reference evidence="4 5" key="1">
    <citation type="submission" date="2019-06" db="EMBL/GenBank/DDBJ databases">
        <title>Whole genome shotgun sequence of Flavobacterium flevense NBRC 14960.</title>
        <authorList>
            <person name="Hosoyama A."/>
            <person name="Uohara A."/>
            <person name="Ohji S."/>
            <person name="Ichikawa N."/>
        </authorList>
    </citation>
    <scope>NUCLEOTIDE SEQUENCE [LARGE SCALE GENOMIC DNA]</scope>
    <source>
        <strain evidence="4 5">NBRC 14960</strain>
    </source>
</reference>
<evidence type="ECO:0000256" key="1">
    <source>
        <dbReference type="ARBA" id="ARBA00008918"/>
    </source>
</evidence>
<evidence type="ECO:0000313" key="5">
    <source>
        <dbReference type="Proteomes" id="UP000316775"/>
    </source>
</evidence>
<sequence>MNICLQGYKTFYIMETQTQSLTQKAHKPMIKNNVSTLERIIMVTSGAYLLYSGLKQKEKDLTKSSLGGGMLLRGISGYCPVYDAVDHLKNDKAHNVNIRLSSFINKPVSEVYAFWRNLENLPKFMNHLESVKTIDSTVSEWTAKGPAGIGRLSWKAEIVKDEKERLLSWHSLADSSIENAGKVVFKSKGNGTELDITISYHAPLGVAGEKAARLINPFFEKIVRDDVQNLKSYLESGHN</sequence>
<evidence type="ECO:0000259" key="3">
    <source>
        <dbReference type="Pfam" id="PF11127"/>
    </source>
</evidence>
<gene>
    <name evidence="4" type="ORF">FFL01_09460</name>
</gene>
<protein>
    <submittedName>
        <fullName evidence="4">Uncharacterized protein</fullName>
    </submittedName>
</protein>
<dbReference type="InterPro" id="IPR023393">
    <property type="entry name" value="START-like_dom_sf"/>
</dbReference>
<dbReference type="Proteomes" id="UP000316775">
    <property type="component" value="Unassembled WGS sequence"/>
</dbReference>
<proteinExistence type="inferred from homology"/>
<dbReference type="CDD" id="cd07817">
    <property type="entry name" value="SRPBCC_8"/>
    <property type="match status" value="1"/>
</dbReference>
<name>A0A4Y4AWU1_9FLAO</name>
<dbReference type="PANTHER" id="PTHR33824">
    <property type="entry name" value="POLYKETIDE CYCLASE/DEHYDRASE AND LIPID TRANSPORT SUPERFAMILY PROTEIN"/>
    <property type="match status" value="1"/>
</dbReference>
<keyword evidence="5" id="KW-1185">Reference proteome</keyword>
<comment type="similarity">
    <text evidence="1">Belongs to the ribosome association toxin RatA family.</text>
</comment>
<dbReference type="InterPro" id="IPR021309">
    <property type="entry name" value="YgaP-like_TM"/>
</dbReference>
<dbReference type="Gene3D" id="3.30.530.20">
    <property type="match status" value="1"/>
</dbReference>